<dbReference type="CDD" id="cd03230">
    <property type="entry name" value="ABC_DR_subfamily_A"/>
    <property type="match status" value="1"/>
</dbReference>
<reference evidence="7" key="1">
    <citation type="submission" date="2020-08" db="EMBL/GenBank/DDBJ databases">
        <title>Lewinella bacteria from marine environments.</title>
        <authorList>
            <person name="Zhong Y."/>
        </authorList>
    </citation>
    <scope>NUCLEOTIDE SEQUENCE</scope>
    <source>
        <strain evidence="7">KCTC 42187</strain>
    </source>
</reference>
<name>A0A923PLT4_9BACT</name>
<dbReference type="EMBL" id="JACSIT010000085">
    <property type="protein sequence ID" value="MBC6994036.1"/>
    <property type="molecule type" value="Genomic_DNA"/>
</dbReference>
<comment type="caution">
    <text evidence="7">The sequence shown here is derived from an EMBL/GenBank/DDBJ whole genome shotgun (WGS) entry which is preliminary data.</text>
</comment>
<dbReference type="GO" id="GO:0005524">
    <property type="term" value="F:ATP binding"/>
    <property type="evidence" value="ECO:0007669"/>
    <property type="project" value="UniProtKB-KW"/>
</dbReference>
<dbReference type="PANTHER" id="PTHR42711:SF5">
    <property type="entry name" value="ABC TRANSPORTER ATP-BINDING PROTEIN NATA"/>
    <property type="match status" value="1"/>
</dbReference>
<dbReference type="PANTHER" id="PTHR42711">
    <property type="entry name" value="ABC TRANSPORTER ATP-BINDING PROTEIN"/>
    <property type="match status" value="1"/>
</dbReference>
<accession>A0A923PLT4</accession>
<proteinExistence type="inferred from homology"/>
<protein>
    <submittedName>
        <fullName evidence="7">ABC transporter ATP-binding protein</fullName>
    </submittedName>
</protein>
<dbReference type="GO" id="GO:0016887">
    <property type="term" value="F:ATP hydrolysis activity"/>
    <property type="evidence" value="ECO:0007669"/>
    <property type="project" value="InterPro"/>
</dbReference>
<dbReference type="InterPro" id="IPR003439">
    <property type="entry name" value="ABC_transporter-like_ATP-bd"/>
</dbReference>
<dbReference type="SUPFAM" id="SSF52540">
    <property type="entry name" value="P-loop containing nucleoside triphosphate hydrolases"/>
    <property type="match status" value="1"/>
</dbReference>
<evidence type="ECO:0000256" key="5">
    <source>
        <dbReference type="ARBA" id="ARBA00022840"/>
    </source>
</evidence>
<dbReference type="InterPro" id="IPR003593">
    <property type="entry name" value="AAA+_ATPase"/>
</dbReference>
<keyword evidence="8" id="KW-1185">Reference proteome</keyword>
<evidence type="ECO:0000259" key="6">
    <source>
        <dbReference type="PROSITE" id="PS50893"/>
    </source>
</evidence>
<feature type="domain" description="ABC transporter" evidence="6">
    <location>
        <begin position="18"/>
        <end position="237"/>
    </location>
</feature>
<keyword evidence="5 7" id="KW-0067">ATP-binding</keyword>
<evidence type="ECO:0000256" key="4">
    <source>
        <dbReference type="ARBA" id="ARBA00022741"/>
    </source>
</evidence>
<evidence type="ECO:0000256" key="2">
    <source>
        <dbReference type="ARBA" id="ARBA00022448"/>
    </source>
</evidence>
<dbReference type="RefSeq" id="WP_187466127.1">
    <property type="nucleotide sequence ID" value="NZ_JACSIT010000085.1"/>
</dbReference>
<keyword evidence="2" id="KW-0813">Transport</keyword>
<keyword evidence="3" id="KW-0536">Nodulation</keyword>
<keyword evidence="4" id="KW-0547">Nucleotide-binding</keyword>
<dbReference type="AlphaFoldDB" id="A0A923PLT4"/>
<evidence type="ECO:0000256" key="1">
    <source>
        <dbReference type="ARBA" id="ARBA00005417"/>
    </source>
</evidence>
<dbReference type="Proteomes" id="UP000650081">
    <property type="component" value="Unassembled WGS sequence"/>
</dbReference>
<evidence type="ECO:0000313" key="8">
    <source>
        <dbReference type="Proteomes" id="UP000650081"/>
    </source>
</evidence>
<dbReference type="PROSITE" id="PS50893">
    <property type="entry name" value="ABC_TRANSPORTER_2"/>
    <property type="match status" value="1"/>
</dbReference>
<dbReference type="Pfam" id="PF00005">
    <property type="entry name" value="ABC_tran"/>
    <property type="match status" value="1"/>
</dbReference>
<organism evidence="7 8">
    <name type="scientific">Neolewinella lacunae</name>
    <dbReference type="NCBI Taxonomy" id="1517758"/>
    <lineage>
        <taxon>Bacteria</taxon>
        <taxon>Pseudomonadati</taxon>
        <taxon>Bacteroidota</taxon>
        <taxon>Saprospiria</taxon>
        <taxon>Saprospirales</taxon>
        <taxon>Lewinellaceae</taxon>
        <taxon>Neolewinella</taxon>
    </lineage>
</organism>
<dbReference type="InterPro" id="IPR050763">
    <property type="entry name" value="ABC_transporter_ATP-binding"/>
</dbReference>
<sequence length="299" mass="33820">MTKTIDLTTKRVNSKLALNLVGVGFRRNDRWILRDVSFSVAPGERVALLGPNGAGKSTLTDLITGMIRPMEGEVSVFGDAFAAHKGRIGVVFEYTPLFDYLTPQEVSRYHALMHGLSFAQLQPIIDKLGMEPLMRKQSYVLSNGERRKVGLLLALMHSPEFLILDEATANLDPFIRDQCWDLFQRPGRTILFSTHHWEEAERFADRIVFIHQGKVYPADTPSGFLSTRYLVADKKVVLDRSALHLPAVVQSPHFFEDDKVYVFPADLNAFLDAVKLATPRLSIFPKDLKDVFLYLTQNK</sequence>
<evidence type="ECO:0000313" key="7">
    <source>
        <dbReference type="EMBL" id="MBC6994036.1"/>
    </source>
</evidence>
<dbReference type="SMART" id="SM00382">
    <property type="entry name" value="AAA"/>
    <property type="match status" value="1"/>
</dbReference>
<comment type="similarity">
    <text evidence="1">Belongs to the ABC transporter superfamily.</text>
</comment>
<dbReference type="InterPro" id="IPR027417">
    <property type="entry name" value="P-loop_NTPase"/>
</dbReference>
<gene>
    <name evidence="7" type="ORF">H9S92_07675</name>
</gene>
<dbReference type="Gene3D" id="3.40.50.300">
    <property type="entry name" value="P-loop containing nucleotide triphosphate hydrolases"/>
    <property type="match status" value="1"/>
</dbReference>
<evidence type="ECO:0000256" key="3">
    <source>
        <dbReference type="ARBA" id="ARBA00022458"/>
    </source>
</evidence>